<proteinExistence type="predicted"/>
<keyword evidence="2" id="KW-1185">Reference proteome</keyword>
<reference evidence="2" key="1">
    <citation type="journal article" date="2019" name="Int. J. Syst. Evol. Microbiol.">
        <title>The Global Catalogue of Microorganisms (GCM) 10K type strain sequencing project: providing services to taxonomists for standard genome sequencing and annotation.</title>
        <authorList>
            <consortium name="The Broad Institute Genomics Platform"/>
            <consortium name="The Broad Institute Genome Sequencing Center for Infectious Disease"/>
            <person name="Wu L."/>
            <person name="Ma J."/>
        </authorList>
    </citation>
    <scope>NUCLEOTIDE SEQUENCE [LARGE SCALE GENOMIC DNA]</scope>
    <source>
        <strain evidence="2">CGMCC 4.1469</strain>
    </source>
</reference>
<dbReference type="Pfam" id="PF04519">
    <property type="entry name" value="Bactofilin"/>
    <property type="match status" value="1"/>
</dbReference>
<dbReference type="Proteomes" id="UP001596052">
    <property type="component" value="Unassembled WGS sequence"/>
</dbReference>
<organism evidence="1 2">
    <name type="scientific">Prosthecobacter fluviatilis</name>
    <dbReference type="NCBI Taxonomy" id="445931"/>
    <lineage>
        <taxon>Bacteria</taxon>
        <taxon>Pseudomonadati</taxon>
        <taxon>Verrucomicrobiota</taxon>
        <taxon>Verrucomicrobiia</taxon>
        <taxon>Verrucomicrobiales</taxon>
        <taxon>Verrucomicrobiaceae</taxon>
        <taxon>Prosthecobacter</taxon>
    </lineage>
</organism>
<dbReference type="RefSeq" id="WP_377164790.1">
    <property type="nucleotide sequence ID" value="NZ_JBHSMQ010000002.1"/>
</dbReference>
<comment type="caution">
    <text evidence="1">The sequence shown here is derived from an EMBL/GenBank/DDBJ whole genome shotgun (WGS) entry which is preliminary data.</text>
</comment>
<dbReference type="InterPro" id="IPR007607">
    <property type="entry name" value="BacA/B"/>
</dbReference>
<gene>
    <name evidence="1" type="ORF">ACFQDI_06920</name>
</gene>
<dbReference type="EMBL" id="JBHSMQ010000002">
    <property type="protein sequence ID" value="MFC5454574.1"/>
    <property type="molecule type" value="Genomic_DNA"/>
</dbReference>
<accession>A0ABW0KMM0</accession>
<evidence type="ECO:0000313" key="1">
    <source>
        <dbReference type="EMBL" id="MFC5454574.1"/>
    </source>
</evidence>
<sequence>MLDPFATLEEAGFSLRSCGGVDRLAGWSAELISCLDWTRVSDLARAIAAEAGCELAGSRIMPDAAVLFGMIEEPRSAKARRAMVKTAPWNEWGATPETVHRFAQEVRTARDTRGILIAPAGFSPAALSAAQELRIEAVDAVALDAAVRALPGEKSDFLFVVTTAGDFATPSCPICMKKLKRVEQAVLELPSRTIDTDGLYADSIVCDRLEVTAGCEVTFLQEVRARSISVSGYVSGDFVCEGPVILEKGGTLSGKVAARSLEVRDGGALLGQFRILEGKLGSFVKPAVRWHWRCTGADGQHQCARVVFEPHQ</sequence>
<protein>
    <submittedName>
        <fullName evidence="1">Polymer-forming cytoskeletal protein</fullName>
    </submittedName>
</protein>
<name>A0ABW0KMM0_9BACT</name>
<evidence type="ECO:0000313" key="2">
    <source>
        <dbReference type="Proteomes" id="UP001596052"/>
    </source>
</evidence>